<sequence length="267" mass="31584">MSDHWEIYADWNPWHGCTKISPGCKYCYVYRQDEMYGSEISSSECRKTANFNLPIKRKRDKSWKIESGKIVFTCFTSDFLLKDADEWRPECWKMIKQRSDLWFFFFTKRIDRFMECVPDDWGDGYDNVIVGCTVENQEMADYRLPIFLSLPIRHKSITVAPMLTAIDLMPYLNDTIEEVSVGGESGFDARPCNYDWILAVREQCIAKDIAFRFHQTGAHFIKDGKMYRVPRRFQLSQAHKANIDYKIGKYLVPQTVKFEWKDSDYHD</sequence>
<dbReference type="OrthoDB" id="9787478at2"/>
<reference evidence="1 2" key="1">
    <citation type="submission" date="2016-11" db="EMBL/GenBank/DDBJ databases">
        <authorList>
            <person name="Jaros S."/>
            <person name="Januszkiewicz K."/>
            <person name="Wedrychowicz H."/>
        </authorList>
    </citation>
    <scope>NUCLEOTIDE SEQUENCE [LARGE SCALE GENOMIC DNA]</scope>
    <source>
        <strain evidence="1 2">BPI-34</strain>
    </source>
</reference>
<dbReference type="Pfam" id="PF07505">
    <property type="entry name" value="DUF5131"/>
    <property type="match status" value="1"/>
</dbReference>
<evidence type="ECO:0000313" key="1">
    <source>
        <dbReference type="EMBL" id="SHM29973.1"/>
    </source>
</evidence>
<dbReference type="RefSeq" id="WP_052173482.1">
    <property type="nucleotide sequence ID" value="NZ_FOLF01000001.1"/>
</dbReference>
<accession>A0A1M7HNP9</accession>
<dbReference type="AlphaFoldDB" id="A0A1M7HNP9"/>
<name>A0A1M7HNP9_XYLRU</name>
<protein>
    <submittedName>
        <fullName evidence="1">Protein gp37</fullName>
    </submittedName>
</protein>
<dbReference type="EMBL" id="FRCJ01000003">
    <property type="protein sequence ID" value="SHM29973.1"/>
    <property type="molecule type" value="Genomic_DNA"/>
</dbReference>
<proteinExistence type="predicted"/>
<gene>
    <name evidence="1" type="ORF">SAMN04488494_1629</name>
</gene>
<dbReference type="Proteomes" id="UP000184280">
    <property type="component" value="Unassembled WGS sequence"/>
</dbReference>
<organism evidence="1 2">
    <name type="scientific">Xylanibacter ruminicola</name>
    <name type="common">Prevotella ruminicola</name>
    <dbReference type="NCBI Taxonomy" id="839"/>
    <lineage>
        <taxon>Bacteria</taxon>
        <taxon>Pseudomonadati</taxon>
        <taxon>Bacteroidota</taxon>
        <taxon>Bacteroidia</taxon>
        <taxon>Bacteroidales</taxon>
        <taxon>Prevotellaceae</taxon>
        <taxon>Xylanibacter</taxon>
    </lineage>
</organism>
<dbReference type="InterPro" id="IPR011101">
    <property type="entry name" value="DUF5131"/>
</dbReference>
<evidence type="ECO:0000313" key="2">
    <source>
        <dbReference type="Proteomes" id="UP000184280"/>
    </source>
</evidence>